<dbReference type="RefSeq" id="WP_279629494.1">
    <property type="nucleotide sequence ID" value="NZ_QJJM01000009.1"/>
</dbReference>
<name>A0A2V3UWJ5_9SPHN</name>
<organism evidence="1 2">
    <name type="scientific">Blastomonas natatoria</name>
    <dbReference type="NCBI Taxonomy" id="34015"/>
    <lineage>
        <taxon>Bacteria</taxon>
        <taxon>Pseudomonadati</taxon>
        <taxon>Pseudomonadota</taxon>
        <taxon>Alphaproteobacteria</taxon>
        <taxon>Sphingomonadales</taxon>
        <taxon>Sphingomonadaceae</taxon>
        <taxon>Blastomonas</taxon>
    </lineage>
</organism>
<reference evidence="1 2" key="1">
    <citation type="submission" date="2018-05" db="EMBL/GenBank/DDBJ databases">
        <title>Genomic Encyclopedia of Type Strains, Phase IV (KMG-IV): sequencing the most valuable type-strain genomes for metagenomic binning, comparative biology and taxonomic classification.</title>
        <authorList>
            <person name="Goeker M."/>
        </authorList>
    </citation>
    <scope>NUCLEOTIDE SEQUENCE [LARGE SCALE GENOMIC DNA]</scope>
    <source>
        <strain evidence="1 2">DSM 3183</strain>
    </source>
</reference>
<protein>
    <submittedName>
        <fullName evidence="1">Uncharacterized protein</fullName>
    </submittedName>
</protein>
<evidence type="ECO:0000313" key="2">
    <source>
        <dbReference type="Proteomes" id="UP000248014"/>
    </source>
</evidence>
<sequence>MNVFELDADLIASYGEYCSRRPLLAAYDELTIQGLRPRTEGYR</sequence>
<keyword evidence="2" id="KW-1185">Reference proteome</keyword>
<dbReference type="AlphaFoldDB" id="A0A2V3UWJ5"/>
<gene>
    <name evidence="1" type="ORF">C7451_1097</name>
</gene>
<dbReference type="EMBL" id="QJJM01000009">
    <property type="protein sequence ID" value="PXW73722.1"/>
    <property type="molecule type" value="Genomic_DNA"/>
</dbReference>
<evidence type="ECO:0000313" key="1">
    <source>
        <dbReference type="EMBL" id="PXW73722.1"/>
    </source>
</evidence>
<accession>A0A2V3UWJ5</accession>
<dbReference type="Proteomes" id="UP000248014">
    <property type="component" value="Unassembled WGS sequence"/>
</dbReference>
<comment type="caution">
    <text evidence="1">The sequence shown here is derived from an EMBL/GenBank/DDBJ whole genome shotgun (WGS) entry which is preliminary data.</text>
</comment>
<proteinExistence type="predicted"/>